<organism evidence="1 2">
    <name type="scientific">Fervidobacterium thailandense</name>
    <dbReference type="NCBI Taxonomy" id="1008305"/>
    <lineage>
        <taxon>Bacteria</taxon>
        <taxon>Thermotogati</taxon>
        <taxon>Thermotogota</taxon>
        <taxon>Thermotogae</taxon>
        <taxon>Thermotogales</taxon>
        <taxon>Fervidobacteriaceae</taxon>
        <taxon>Fervidobacterium</taxon>
    </lineage>
</organism>
<dbReference type="RefSeq" id="WP_069293938.1">
    <property type="nucleotide sequence ID" value="NZ_CP140110.1"/>
</dbReference>
<proteinExistence type="predicted"/>
<dbReference type="InterPro" id="IPR013419">
    <property type="entry name" value="CRISPR-assoc_prot_Cas7/Csh2"/>
</dbReference>
<evidence type="ECO:0000313" key="1">
    <source>
        <dbReference type="EMBL" id="ODN29667.1"/>
    </source>
</evidence>
<dbReference type="STRING" id="1008305.A4H02_09490"/>
<name>A0A1E3G0B9_9BACT</name>
<dbReference type="OrthoDB" id="9776792at2"/>
<dbReference type="Proteomes" id="UP000094570">
    <property type="component" value="Unassembled WGS sequence"/>
</dbReference>
<reference evidence="2" key="1">
    <citation type="submission" date="2016-04" db="EMBL/GenBank/DDBJ databases">
        <title>The genome sequence project of a novel Fervidobacterium isolate from a hot spring in Thailand.</title>
        <authorList>
            <person name="Gonzalez J.M."/>
            <person name="Cuecas A."/>
            <person name="Kanoksilapatham W."/>
        </authorList>
    </citation>
    <scope>NUCLEOTIDE SEQUENCE [LARGE SCALE GENOMIC DNA]</scope>
    <source>
        <strain evidence="2">FC2004</strain>
    </source>
</reference>
<dbReference type="NCBIfam" id="TIGR01595">
    <property type="entry name" value="cas_CT1132"/>
    <property type="match status" value="1"/>
</dbReference>
<dbReference type="EMBL" id="LWAF01000027">
    <property type="protein sequence ID" value="ODN29667.1"/>
    <property type="molecule type" value="Genomic_DNA"/>
</dbReference>
<dbReference type="InterPro" id="IPR006482">
    <property type="entry name" value="Cas7_Csh2/Csh2"/>
</dbReference>
<accession>A0A1E3G0B9</accession>
<dbReference type="NCBIfam" id="TIGR02590">
    <property type="entry name" value="cas_Csh2"/>
    <property type="match status" value="1"/>
</dbReference>
<gene>
    <name evidence="1" type="ORF">A4H02_09490</name>
</gene>
<evidence type="ECO:0008006" key="3">
    <source>
        <dbReference type="Google" id="ProtNLM"/>
    </source>
</evidence>
<sequence>MAEALKRNSEILLLYDALLTNPNGDPDDENKPRYDYDTRRNLVSDVRLKRYLRDYWLNKGYGVYVSKEEGKAVTATKKVEDLLKDATSREECVQKVTETFIDVRYFGATIPLTKKIANLDSITLTGAVQFTWGYSMHPTEILHSSSITSQLAGRESDHGTIGKDWRIKYSLLAFYGIISAWRAKELFLTDEDVERFDVDILKALKLMTTTRSKIGQTPRLYMRIEWNDDETFHGDLRDLVKVEVLSQHTPASIEDLKIDVSELGRFVHDPRVNKIKLWIDEEFKAKALGTEKLEGDKVSIITI</sequence>
<protein>
    <recommendedName>
        <fullName evidence="3">Type I-B CRISPR-associated protein Cas7/Csh2</fullName>
    </recommendedName>
</protein>
<evidence type="ECO:0000313" key="2">
    <source>
        <dbReference type="Proteomes" id="UP000094570"/>
    </source>
</evidence>
<keyword evidence="2" id="KW-1185">Reference proteome</keyword>
<dbReference type="AlphaFoldDB" id="A0A1E3G0B9"/>
<comment type="caution">
    <text evidence="1">The sequence shown here is derived from an EMBL/GenBank/DDBJ whole genome shotgun (WGS) entry which is preliminary data.</text>
</comment>
<dbReference type="GO" id="GO:0043571">
    <property type="term" value="P:maintenance of CRISPR repeat elements"/>
    <property type="evidence" value="ECO:0007669"/>
    <property type="project" value="InterPro"/>
</dbReference>
<dbReference type="Pfam" id="PF05107">
    <property type="entry name" value="Cas_Cas7"/>
    <property type="match status" value="1"/>
</dbReference>